<feature type="compositionally biased region" description="Basic residues" evidence="1">
    <location>
        <begin position="189"/>
        <end position="198"/>
    </location>
</feature>
<protein>
    <submittedName>
        <fullName evidence="2">Flp pilus assembly protein TadB</fullName>
    </submittedName>
</protein>
<gene>
    <name evidence="2" type="ORF">AVDCRST_MAG57-1141</name>
</gene>
<feature type="compositionally biased region" description="Basic residues" evidence="1">
    <location>
        <begin position="205"/>
        <end position="218"/>
    </location>
</feature>
<reference evidence="2" key="1">
    <citation type="submission" date="2020-02" db="EMBL/GenBank/DDBJ databases">
        <authorList>
            <person name="Meier V. D."/>
        </authorList>
    </citation>
    <scope>NUCLEOTIDE SEQUENCE</scope>
    <source>
        <strain evidence="2">AVDCRST_MAG57</strain>
    </source>
</reference>
<feature type="compositionally biased region" description="Basic and acidic residues" evidence="1">
    <location>
        <begin position="78"/>
        <end position="97"/>
    </location>
</feature>
<dbReference type="AlphaFoldDB" id="A0A6J4HUN0"/>
<feature type="non-terminal residue" evidence="2">
    <location>
        <position position="1"/>
    </location>
</feature>
<feature type="compositionally biased region" description="Basic residues" evidence="1">
    <location>
        <begin position="68"/>
        <end position="77"/>
    </location>
</feature>
<organism evidence="2">
    <name type="scientific">uncultured Blastococcus sp</name>
    <dbReference type="NCBI Taxonomy" id="217144"/>
    <lineage>
        <taxon>Bacteria</taxon>
        <taxon>Bacillati</taxon>
        <taxon>Actinomycetota</taxon>
        <taxon>Actinomycetes</taxon>
        <taxon>Geodermatophilales</taxon>
        <taxon>Geodermatophilaceae</taxon>
        <taxon>Blastococcus</taxon>
        <taxon>environmental samples</taxon>
    </lineage>
</organism>
<feature type="compositionally biased region" description="Basic residues" evidence="1">
    <location>
        <begin position="1"/>
        <end position="16"/>
    </location>
</feature>
<accession>A0A6J4HUN0</accession>
<evidence type="ECO:0000313" key="2">
    <source>
        <dbReference type="EMBL" id="CAA9233413.1"/>
    </source>
</evidence>
<feature type="compositionally biased region" description="Basic residues" evidence="1">
    <location>
        <begin position="226"/>
        <end position="236"/>
    </location>
</feature>
<feature type="compositionally biased region" description="Low complexity" evidence="1">
    <location>
        <begin position="26"/>
        <end position="36"/>
    </location>
</feature>
<feature type="compositionally biased region" description="Basic and acidic residues" evidence="1">
    <location>
        <begin position="295"/>
        <end position="313"/>
    </location>
</feature>
<evidence type="ECO:0000256" key="1">
    <source>
        <dbReference type="SAM" id="MobiDB-lite"/>
    </source>
</evidence>
<feature type="compositionally biased region" description="Basic and acidic residues" evidence="1">
    <location>
        <begin position="177"/>
        <end position="187"/>
    </location>
</feature>
<feature type="region of interest" description="Disordered" evidence="1">
    <location>
        <begin position="1"/>
        <end position="313"/>
    </location>
</feature>
<feature type="compositionally biased region" description="Low complexity" evidence="1">
    <location>
        <begin position="130"/>
        <end position="147"/>
    </location>
</feature>
<name>A0A6J4HUN0_9ACTN</name>
<sequence>VPVAPRRRAGRRRRRAAGAGAGGHAGRPVARALDPARPLRRADGVGDGRCGSGGQRRPGEGPGQARPAGRRSHSPGTRRHDDEAARLRPDGRADHARPRCARLPAGWLPGGRAGPGDSAVRREAAVEVPRLASAGGLRRPARRLPAADGREPARGPQPAARGRLGGLGSRRTHRGGVRADRQRDPRGPRPQRRPRRGRRADGQRRLHLGRAGHRHPPRGGRQPGRGARRRGSHHPRAQPDPPAGEGAVGGGQAVGDRADGPAVRRHGVPLDIQSGVHRQVHPERRRLRNGGRGPGHADRGRPVAQEDRGDHLL</sequence>
<dbReference type="EMBL" id="CADCTI010000102">
    <property type="protein sequence ID" value="CAA9233413.1"/>
    <property type="molecule type" value="Genomic_DNA"/>
</dbReference>
<feature type="non-terminal residue" evidence="2">
    <location>
        <position position="313"/>
    </location>
</feature>
<feature type="compositionally biased region" description="Gly residues" evidence="1">
    <location>
        <begin position="47"/>
        <end position="62"/>
    </location>
</feature>
<proteinExistence type="predicted"/>